<organism evidence="3 4">
    <name type="scientific">Hyalella azteca</name>
    <name type="common">Amphipod</name>
    <dbReference type="NCBI Taxonomy" id="294128"/>
    <lineage>
        <taxon>Eukaryota</taxon>
        <taxon>Metazoa</taxon>
        <taxon>Ecdysozoa</taxon>
        <taxon>Arthropoda</taxon>
        <taxon>Crustacea</taxon>
        <taxon>Multicrustacea</taxon>
        <taxon>Malacostraca</taxon>
        <taxon>Eumalacostraca</taxon>
        <taxon>Peracarida</taxon>
        <taxon>Amphipoda</taxon>
        <taxon>Senticaudata</taxon>
        <taxon>Talitrida</taxon>
        <taxon>Talitroidea</taxon>
        <taxon>Hyalellidae</taxon>
        <taxon>Hyalella</taxon>
    </lineage>
</organism>
<dbReference type="RefSeq" id="XP_047738139.1">
    <property type="nucleotide sequence ID" value="XM_047882183.1"/>
</dbReference>
<dbReference type="InterPro" id="IPR003033">
    <property type="entry name" value="SCP2_sterol-bd_dom"/>
</dbReference>
<dbReference type="AlphaFoldDB" id="A0A979FM72"/>
<protein>
    <submittedName>
        <fullName evidence="4">Stomatin-like protein 1</fullName>
    </submittedName>
</protein>
<dbReference type="GO" id="GO:0005886">
    <property type="term" value="C:plasma membrane"/>
    <property type="evidence" value="ECO:0007669"/>
    <property type="project" value="InterPro"/>
</dbReference>
<sequence>MVSYAKYSLVPTDEPDKTASAAFPESAKAGGGENLPSSGGGGILGSIFSNTHKAPSMNRSTLPPPPNSAFDYTSAFNFKSAFDYNSANPGQYQSAFDYGYRKDPAAANMAATGNKAVRRSVWRETCDATRCLSAIVTALSLVFIVLTFPCSLPFCLKRLEQWERIVVFRLGRLRGVFGPGLVFVIPWSDRSSRVDMRTKAFSVPPQQVGVAGVAGVAPQQVGAAGVAPQQVGVAGVAPQQVGVAGVAPQQVGVAGVAGVAPQQHCIRYVVTKRCVRYVVTKHCVRELERDRAGLAQQVQRDLNARVLEWGIEIGHVDMSQVTVLKEPEPNDPLKPLLGALGSFAGGGAAGAAGGGGALGAAGAGGAVSGASALLSGLLSGGVAPPAAPPSKGASTVLNIPGLAGSPGAGNGPVMGGAPRPPQMPPMSGAGAAYGAPTTPLGQYLASLVAAPTAGALTHGVYRLAVERPQLPTCVFVIFVGAGARQVVEGDIPSVTPDVSVTVSQEDLYAIFSGALPPLQAYLSGRLGVQGSVQMLVGLQVLQEVHQSLTPAGGKGGTFVV</sequence>
<dbReference type="Proteomes" id="UP000694843">
    <property type="component" value="Unplaced"/>
</dbReference>
<reference evidence="4" key="1">
    <citation type="submission" date="2025-08" db="UniProtKB">
        <authorList>
            <consortium name="RefSeq"/>
        </authorList>
    </citation>
    <scope>IDENTIFICATION</scope>
    <source>
        <tissue evidence="4">Whole organism</tissue>
    </source>
</reference>
<keyword evidence="3" id="KW-1185">Reference proteome</keyword>
<dbReference type="InterPro" id="IPR036527">
    <property type="entry name" value="SCP2_sterol-bd_dom_sf"/>
</dbReference>
<dbReference type="PANTHER" id="PTHR10264:SF19">
    <property type="entry name" value="AT06885P-RELATED"/>
    <property type="match status" value="1"/>
</dbReference>
<evidence type="ECO:0000313" key="4">
    <source>
        <dbReference type="RefSeq" id="XP_047738139.1"/>
    </source>
</evidence>
<dbReference type="KEGG" id="hazt:108669046"/>
<keyword evidence="1" id="KW-0812">Transmembrane</keyword>
<dbReference type="SUPFAM" id="SSF55718">
    <property type="entry name" value="SCP-like"/>
    <property type="match status" value="1"/>
</dbReference>
<dbReference type="OrthoDB" id="2105077at2759"/>
<name>A0A979FM72_HYAAZ</name>
<gene>
    <name evidence="4" type="primary">LOC108669046</name>
</gene>
<dbReference type="InterPro" id="IPR001107">
    <property type="entry name" value="Band_7"/>
</dbReference>
<proteinExistence type="predicted"/>
<accession>A0A979FM72</accession>
<dbReference type="GeneID" id="108669046"/>
<dbReference type="Pfam" id="PF01145">
    <property type="entry name" value="Band_7"/>
    <property type="match status" value="1"/>
</dbReference>
<evidence type="ECO:0000259" key="2">
    <source>
        <dbReference type="SMART" id="SM00244"/>
    </source>
</evidence>
<evidence type="ECO:0000313" key="3">
    <source>
        <dbReference type="Proteomes" id="UP000694843"/>
    </source>
</evidence>
<dbReference type="Pfam" id="PF02036">
    <property type="entry name" value="SCP2"/>
    <property type="match status" value="1"/>
</dbReference>
<feature type="transmembrane region" description="Helical" evidence="1">
    <location>
        <begin position="132"/>
        <end position="154"/>
    </location>
</feature>
<keyword evidence="1" id="KW-1133">Transmembrane helix</keyword>
<evidence type="ECO:0000256" key="1">
    <source>
        <dbReference type="SAM" id="Phobius"/>
    </source>
</evidence>
<dbReference type="PANTHER" id="PTHR10264">
    <property type="entry name" value="BAND 7 PROTEIN-RELATED"/>
    <property type="match status" value="1"/>
</dbReference>
<feature type="domain" description="Band 7" evidence="2">
    <location>
        <begin position="154"/>
        <end position="331"/>
    </location>
</feature>
<dbReference type="SMART" id="SM00244">
    <property type="entry name" value="PHB"/>
    <property type="match status" value="1"/>
</dbReference>
<dbReference type="Gene3D" id="3.30.1050.10">
    <property type="entry name" value="SCP2 sterol-binding domain"/>
    <property type="match status" value="1"/>
</dbReference>
<keyword evidence="1" id="KW-0472">Membrane</keyword>
<dbReference type="InterPro" id="IPR043202">
    <property type="entry name" value="Band-7_stomatin-like"/>
</dbReference>